<keyword evidence="3" id="KW-0288">FMN</keyword>
<dbReference type="GO" id="GO:0017150">
    <property type="term" value="F:tRNA dihydrouridine synthase activity"/>
    <property type="evidence" value="ECO:0007669"/>
    <property type="project" value="InterPro"/>
</dbReference>
<dbReference type="InterPro" id="IPR014720">
    <property type="entry name" value="dsRBD_dom"/>
</dbReference>
<proteinExistence type="predicted"/>
<evidence type="ECO:0000256" key="2">
    <source>
        <dbReference type="ARBA" id="ARBA00022630"/>
    </source>
</evidence>
<dbReference type="PANTHER" id="PTHR45936">
    <property type="entry name" value="TRNA-DIHYDROURIDINE(20) SYNTHASE [NAD(P)+]-LIKE"/>
    <property type="match status" value="1"/>
</dbReference>
<dbReference type="InParanoid" id="A0A7M7KQ59"/>
<feature type="domain" description="DUS-like FMN-binding" evidence="7">
    <location>
        <begin position="33"/>
        <end position="363"/>
    </location>
</feature>
<dbReference type="InterPro" id="IPR044463">
    <property type="entry name" value="DUS2_DSRM"/>
</dbReference>
<dbReference type="RefSeq" id="XP_022667076.1">
    <property type="nucleotide sequence ID" value="XM_022811341.1"/>
</dbReference>
<dbReference type="Proteomes" id="UP000594260">
    <property type="component" value="Unplaced"/>
</dbReference>
<dbReference type="FunCoup" id="A0A7M7KQ59">
    <property type="interactions" value="1142"/>
</dbReference>
<dbReference type="Pfam" id="PF01207">
    <property type="entry name" value="Dus"/>
    <property type="match status" value="1"/>
</dbReference>
<dbReference type="PROSITE" id="PS01136">
    <property type="entry name" value="UPF0034"/>
    <property type="match status" value="1"/>
</dbReference>
<dbReference type="OMA" id="GPIRTNS"/>
<comment type="cofactor">
    <cofactor evidence="1">
        <name>FMN</name>
        <dbReference type="ChEBI" id="CHEBI:58210"/>
    </cofactor>
</comment>
<dbReference type="GO" id="GO:0000049">
    <property type="term" value="F:tRNA binding"/>
    <property type="evidence" value="ECO:0007669"/>
    <property type="project" value="InterPro"/>
</dbReference>
<keyword evidence="9" id="KW-1185">Reference proteome</keyword>
<dbReference type="GeneID" id="111252826"/>
<evidence type="ECO:0000256" key="1">
    <source>
        <dbReference type="ARBA" id="ARBA00001917"/>
    </source>
</evidence>
<dbReference type="Gene3D" id="3.20.20.70">
    <property type="entry name" value="Aldolase class I"/>
    <property type="match status" value="1"/>
</dbReference>
<keyword evidence="5" id="KW-0560">Oxidoreductase</keyword>
<dbReference type="InterPro" id="IPR052582">
    <property type="entry name" value="tRNA-DUS-like"/>
</dbReference>
<dbReference type="SUPFAM" id="SSF51395">
    <property type="entry name" value="FMN-linked oxidoreductases"/>
    <property type="match status" value="1"/>
</dbReference>
<evidence type="ECO:0000256" key="3">
    <source>
        <dbReference type="ARBA" id="ARBA00022643"/>
    </source>
</evidence>
<dbReference type="GO" id="GO:0005737">
    <property type="term" value="C:cytoplasm"/>
    <property type="evidence" value="ECO:0007669"/>
    <property type="project" value="TreeGrafter"/>
</dbReference>
<dbReference type="EnsemblMetazoa" id="XM_022811341">
    <property type="protein sequence ID" value="XP_022667076"/>
    <property type="gene ID" value="LOC111252826"/>
</dbReference>
<dbReference type="Pfam" id="PF00035">
    <property type="entry name" value="dsrm"/>
    <property type="match status" value="1"/>
</dbReference>
<evidence type="ECO:0000259" key="7">
    <source>
        <dbReference type="Pfam" id="PF01207"/>
    </source>
</evidence>
<dbReference type="GO" id="GO:0050660">
    <property type="term" value="F:flavin adenine dinucleotide binding"/>
    <property type="evidence" value="ECO:0007669"/>
    <property type="project" value="InterPro"/>
</dbReference>
<keyword evidence="4" id="KW-0819">tRNA processing</keyword>
<dbReference type="AlphaFoldDB" id="A0A7M7KQ59"/>
<evidence type="ECO:0000256" key="4">
    <source>
        <dbReference type="ARBA" id="ARBA00022694"/>
    </source>
</evidence>
<dbReference type="OrthoDB" id="10262250at2759"/>
<dbReference type="KEGG" id="vde:111252826"/>
<reference evidence="8" key="1">
    <citation type="submission" date="2021-01" db="UniProtKB">
        <authorList>
            <consortium name="EnsemblMetazoa"/>
        </authorList>
    </citation>
    <scope>IDENTIFICATION</scope>
</reference>
<dbReference type="InterPro" id="IPR018517">
    <property type="entry name" value="tRNA_hU_synthase_CS"/>
</dbReference>
<evidence type="ECO:0000313" key="9">
    <source>
        <dbReference type="Proteomes" id="UP000594260"/>
    </source>
</evidence>
<dbReference type="Gene3D" id="3.30.160.20">
    <property type="match status" value="1"/>
</dbReference>
<name>A0A7M7KQ59_VARDE</name>
<evidence type="ECO:0000256" key="5">
    <source>
        <dbReference type="ARBA" id="ARBA00023002"/>
    </source>
</evidence>
<protein>
    <submittedName>
        <fullName evidence="8">Uncharacterized protein</fullName>
    </submittedName>
</protein>
<dbReference type="CDD" id="cd19871">
    <property type="entry name" value="DSRM_DUS2L"/>
    <property type="match status" value="1"/>
</dbReference>
<keyword evidence="2" id="KW-0285">Flavoprotein</keyword>
<dbReference type="InterPro" id="IPR013785">
    <property type="entry name" value="Aldolase_TIM"/>
</dbReference>
<evidence type="ECO:0000259" key="6">
    <source>
        <dbReference type="Pfam" id="PF00035"/>
    </source>
</evidence>
<accession>A0A7M7KQ59</accession>
<dbReference type="PANTHER" id="PTHR45936:SF1">
    <property type="entry name" value="TRNA-DIHYDROURIDINE(20) SYNTHASE [NAD(P)+]-LIKE"/>
    <property type="match status" value="1"/>
</dbReference>
<dbReference type="CTD" id="54920"/>
<dbReference type="CDD" id="cd02801">
    <property type="entry name" value="DUS_like_FMN"/>
    <property type="match status" value="1"/>
</dbReference>
<evidence type="ECO:0000313" key="8">
    <source>
        <dbReference type="EnsemblMetazoa" id="XP_022667076"/>
    </source>
</evidence>
<dbReference type="SUPFAM" id="SSF54768">
    <property type="entry name" value="dsRNA-binding domain-like"/>
    <property type="match status" value="1"/>
</dbReference>
<feature type="domain" description="DRBM" evidence="6">
    <location>
        <begin position="413"/>
        <end position="459"/>
    </location>
</feature>
<organism evidence="8 9">
    <name type="scientific">Varroa destructor</name>
    <name type="common">Honeybee mite</name>
    <dbReference type="NCBI Taxonomy" id="109461"/>
    <lineage>
        <taxon>Eukaryota</taxon>
        <taxon>Metazoa</taxon>
        <taxon>Ecdysozoa</taxon>
        <taxon>Arthropoda</taxon>
        <taxon>Chelicerata</taxon>
        <taxon>Arachnida</taxon>
        <taxon>Acari</taxon>
        <taxon>Parasitiformes</taxon>
        <taxon>Mesostigmata</taxon>
        <taxon>Gamasina</taxon>
        <taxon>Dermanyssoidea</taxon>
        <taxon>Varroidae</taxon>
        <taxon>Varroa</taxon>
    </lineage>
</organism>
<dbReference type="InterPro" id="IPR035587">
    <property type="entry name" value="DUS-like_FMN-bd"/>
</dbReference>
<sequence>MTVRCNTNITCDLYNSVKHHTQGSMFDYSGKTILAPMVRIGTLPIRLLALECGADLVYSEELIDYRLLKCRRIENVLLGSIDFVDPDNQIIYRTCAKEQGRNILQIGTCSPERAVQFGVVHQVAQMVEKDVAGIDVNMGCPKEFSIKGGMGAALLNQPEKIEAILRALVNTVPHLLVTCKVRVFWDVEATVELCRRIEATGVRALAVHGRTQNERPQHSNRNGTIRAVAKALKIPVIANGGSSEINCFSDLKRFLNDCGAAAVMVARVAEVNVSIFRKEGMWSTEELVTHYLRLAIEWDNRFANTKYCIQQMLGSQQDTTEKGRRLLQARCMEDICDIWGLRQMYEDKQAHWRREAQALRACNEERGLKRKLNSEGADDDGVFEMEAKFCRNLFGNAELPKTLLLNRSRVEKRDQPKYTVINVDKMFRAVVHYDGKRYASLFRDKNKRTAEQSAALVCLYALGAIGEDKIRGDSKGKMLHDEGKGD</sequence>